<dbReference type="Proteomes" id="UP000095085">
    <property type="component" value="Unassembled WGS sequence"/>
</dbReference>
<sequence>MATTFMAISVKVLAYVARPSKPPYSIEYSNNIPYYHIDLENRAFSRRDDKVSNRSTFKLNRDLLSIPWNSAYLTNQLVLTLGGKDVPAHVARYSRGTGMELELLLPGNLTDTALATREIDRYYTTSESMNLECVWGASSRGITPVRCSV</sequence>
<proteinExistence type="predicted"/>
<gene>
    <name evidence="1" type="ORF">HYPBUDRAFT_4347</name>
</gene>
<dbReference type="AlphaFoldDB" id="A0A1E4RT68"/>
<dbReference type="EMBL" id="KV454538">
    <property type="protein sequence ID" value="ODV70484.1"/>
    <property type="molecule type" value="Genomic_DNA"/>
</dbReference>
<protein>
    <submittedName>
        <fullName evidence="1">Uncharacterized protein</fullName>
    </submittedName>
</protein>
<organism evidence="1 2">
    <name type="scientific">Hyphopichia burtonii NRRL Y-1933</name>
    <dbReference type="NCBI Taxonomy" id="984485"/>
    <lineage>
        <taxon>Eukaryota</taxon>
        <taxon>Fungi</taxon>
        <taxon>Dikarya</taxon>
        <taxon>Ascomycota</taxon>
        <taxon>Saccharomycotina</taxon>
        <taxon>Pichiomycetes</taxon>
        <taxon>Debaryomycetaceae</taxon>
        <taxon>Hyphopichia</taxon>
    </lineage>
</organism>
<accession>A0A1E4RT68</accession>
<dbReference type="RefSeq" id="XP_020079551.1">
    <property type="nucleotide sequence ID" value="XM_020223420.1"/>
</dbReference>
<evidence type="ECO:0000313" key="2">
    <source>
        <dbReference type="Proteomes" id="UP000095085"/>
    </source>
</evidence>
<evidence type="ECO:0000313" key="1">
    <source>
        <dbReference type="EMBL" id="ODV70484.1"/>
    </source>
</evidence>
<reference evidence="2" key="1">
    <citation type="submission" date="2016-05" db="EMBL/GenBank/DDBJ databases">
        <title>Comparative genomics of biotechnologically important yeasts.</title>
        <authorList>
            <consortium name="DOE Joint Genome Institute"/>
            <person name="Riley R."/>
            <person name="Haridas S."/>
            <person name="Wolfe K.H."/>
            <person name="Lopes M.R."/>
            <person name="Hittinger C.T."/>
            <person name="Goker M."/>
            <person name="Salamov A."/>
            <person name="Wisecaver J."/>
            <person name="Long T.M."/>
            <person name="Aerts A.L."/>
            <person name="Barry K."/>
            <person name="Choi C."/>
            <person name="Clum A."/>
            <person name="Coughlan A.Y."/>
            <person name="Deshpande S."/>
            <person name="Douglass A.P."/>
            <person name="Hanson S.J."/>
            <person name="Klenk H.-P."/>
            <person name="Labutti K."/>
            <person name="Lapidus A."/>
            <person name="Lindquist E."/>
            <person name="Lipzen A."/>
            <person name="Meier-Kolthoff J.P."/>
            <person name="Ohm R.A."/>
            <person name="Otillar R.P."/>
            <person name="Pangilinan J."/>
            <person name="Peng Y."/>
            <person name="Rokas A."/>
            <person name="Rosa C.A."/>
            <person name="Scheuner C."/>
            <person name="Sibirny A.A."/>
            <person name="Slot J.C."/>
            <person name="Stielow J.B."/>
            <person name="Sun H."/>
            <person name="Kurtzman C.P."/>
            <person name="Blackwell M."/>
            <person name="Grigoriev I.V."/>
            <person name="Jeffries T.W."/>
        </authorList>
    </citation>
    <scope>NUCLEOTIDE SEQUENCE [LARGE SCALE GENOMIC DNA]</scope>
    <source>
        <strain evidence="2">NRRL Y-1933</strain>
    </source>
</reference>
<dbReference type="GeneID" id="30997969"/>
<keyword evidence="2" id="KW-1185">Reference proteome</keyword>
<name>A0A1E4RT68_9ASCO</name>